<protein>
    <submittedName>
        <fullName evidence="2">Uncharacterized protein</fullName>
    </submittedName>
</protein>
<name>A0A218WTM7_PUNGR</name>
<evidence type="ECO:0000313" key="3">
    <source>
        <dbReference type="Proteomes" id="UP000197138"/>
    </source>
</evidence>
<proteinExistence type="predicted"/>
<gene>
    <name evidence="2" type="ORF">CDL15_Pgr009522</name>
</gene>
<dbReference type="AlphaFoldDB" id="A0A218WTM7"/>
<evidence type="ECO:0000313" key="2">
    <source>
        <dbReference type="EMBL" id="OWM75878.1"/>
    </source>
</evidence>
<organism evidence="2 3">
    <name type="scientific">Punica granatum</name>
    <name type="common">Pomegranate</name>
    <dbReference type="NCBI Taxonomy" id="22663"/>
    <lineage>
        <taxon>Eukaryota</taxon>
        <taxon>Viridiplantae</taxon>
        <taxon>Streptophyta</taxon>
        <taxon>Embryophyta</taxon>
        <taxon>Tracheophyta</taxon>
        <taxon>Spermatophyta</taxon>
        <taxon>Magnoliopsida</taxon>
        <taxon>eudicotyledons</taxon>
        <taxon>Gunneridae</taxon>
        <taxon>Pentapetalae</taxon>
        <taxon>rosids</taxon>
        <taxon>malvids</taxon>
        <taxon>Myrtales</taxon>
        <taxon>Lythraceae</taxon>
        <taxon>Punica</taxon>
    </lineage>
</organism>
<feature type="region of interest" description="Disordered" evidence="1">
    <location>
        <begin position="207"/>
        <end position="226"/>
    </location>
</feature>
<evidence type="ECO:0000256" key="1">
    <source>
        <dbReference type="SAM" id="MobiDB-lite"/>
    </source>
</evidence>
<comment type="caution">
    <text evidence="2">The sequence shown here is derived from an EMBL/GenBank/DDBJ whole genome shotgun (WGS) entry which is preliminary data.</text>
</comment>
<accession>A0A218WTM7</accession>
<dbReference type="EMBL" id="MTKT01003224">
    <property type="protein sequence ID" value="OWM75878.1"/>
    <property type="molecule type" value="Genomic_DNA"/>
</dbReference>
<dbReference type="Proteomes" id="UP000197138">
    <property type="component" value="Unassembled WGS sequence"/>
</dbReference>
<sequence length="284" mass="32836">MKRYFTCYSAAKLQLQPGPLGHPSLQWCHLPSRPLGLGPSASCVTPLQPPLRPYSQPATVETPPLVAAARTMYQHPPKLRDDTQHSQRKPLTRYYTKSRFKFLQQQNSPQSEAHTHRRMIQHEQGIKVGSLILDQFHETKDKLSSGRELCTRTNYQIHSPVSFSYNRNVPLNKLLLASYIFFLVQILYHQAIVKVYAFTMVTEYQQERTRNKSSSSQREETDYKRQKPFSRIAAIELIKLQSSTHKNRSYTIPIKEELNLVQGEEPCLRKSRKGTPDNYSIHAI</sequence>
<reference evidence="3" key="1">
    <citation type="journal article" date="2017" name="Plant J.">
        <title>The pomegranate (Punica granatum L.) genome and the genomics of punicalagin biosynthesis.</title>
        <authorList>
            <person name="Qin G."/>
            <person name="Xu C."/>
            <person name="Ming R."/>
            <person name="Tang H."/>
            <person name="Guyot R."/>
            <person name="Kramer E.M."/>
            <person name="Hu Y."/>
            <person name="Yi X."/>
            <person name="Qi Y."/>
            <person name="Xu X."/>
            <person name="Gao Z."/>
            <person name="Pan H."/>
            <person name="Jian J."/>
            <person name="Tian Y."/>
            <person name="Yue Z."/>
            <person name="Xu Y."/>
        </authorList>
    </citation>
    <scope>NUCLEOTIDE SEQUENCE [LARGE SCALE GENOMIC DNA]</scope>
    <source>
        <strain evidence="3">cv. Dabenzi</strain>
    </source>
</reference>